<dbReference type="PROSITE" id="PS50835">
    <property type="entry name" value="IG_LIKE"/>
    <property type="match status" value="4"/>
</dbReference>
<dbReference type="AlphaFoldDB" id="A0A8C6TZV5"/>
<dbReference type="Ensembl" id="ENSNMLT00000032489.1">
    <property type="protein sequence ID" value="ENSNMLP00000029123.1"/>
    <property type="gene ID" value="ENSNMLG00000018449.1"/>
</dbReference>
<evidence type="ECO:0000256" key="1">
    <source>
        <dbReference type="ARBA" id="ARBA00022729"/>
    </source>
</evidence>
<dbReference type="SUPFAM" id="SSF48726">
    <property type="entry name" value="Immunoglobulin"/>
    <property type="match status" value="3"/>
</dbReference>
<dbReference type="SMART" id="SM00409">
    <property type="entry name" value="IG"/>
    <property type="match status" value="4"/>
</dbReference>
<reference evidence="4" key="2">
    <citation type="submission" date="2025-09" db="UniProtKB">
        <authorList>
            <consortium name="Ensembl"/>
        </authorList>
    </citation>
    <scope>IDENTIFICATION</scope>
</reference>
<keyword evidence="1" id="KW-0732">Signal</keyword>
<evidence type="ECO:0000313" key="5">
    <source>
        <dbReference type="Proteomes" id="UP000694523"/>
    </source>
</evidence>
<dbReference type="GO" id="GO:0009897">
    <property type="term" value="C:external side of plasma membrane"/>
    <property type="evidence" value="ECO:0007669"/>
    <property type="project" value="TreeGrafter"/>
</dbReference>
<dbReference type="InterPro" id="IPR003599">
    <property type="entry name" value="Ig_sub"/>
</dbReference>
<dbReference type="GO" id="GO:0004888">
    <property type="term" value="F:transmembrane signaling receptor activity"/>
    <property type="evidence" value="ECO:0007669"/>
    <property type="project" value="TreeGrafter"/>
</dbReference>
<keyword evidence="5" id="KW-1185">Reference proteome</keyword>
<name>A0A8C6TZV5_9GOBI</name>
<dbReference type="PANTHER" id="PTHR11481:SF64">
    <property type="entry name" value="FC RECEPTOR-LIKE PROTEIN 4"/>
    <property type="match status" value="1"/>
</dbReference>
<feature type="domain" description="Ig-like" evidence="3">
    <location>
        <begin position="364"/>
        <end position="446"/>
    </location>
</feature>
<evidence type="ECO:0000313" key="4">
    <source>
        <dbReference type="Ensembl" id="ENSNMLP00000029123.1"/>
    </source>
</evidence>
<keyword evidence="2" id="KW-1015">Disulfide bond</keyword>
<organism evidence="4 5">
    <name type="scientific">Neogobius melanostomus</name>
    <name type="common">round goby</name>
    <dbReference type="NCBI Taxonomy" id="47308"/>
    <lineage>
        <taxon>Eukaryota</taxon>
        <taxon>Metazoa</taxon>
        <taxon>Chordata</taxon>
        <taxon>Craniata</taxon>
        <taxon>Vertebrata</taxon>
        <taxon>Euteleostomi</taxon>
        <taxon>Actinopterygii</taxon>
        <taxon>Neopterygii</taxon>
        <taxon>Teleostei</taxon>
        <taxon>Neoteleostei</taxon>
        <taxon>Acanthomorphata</taxon>
        <taxon>Gobiaria</taxon>
        <taxon>Gobiiformes</taxon>
        <taxon>Gobioidei</taxon>
        <taxon>Gobiidae</taxon>
        <taxon>Benthophilinae</taxon>
        <taxon>Neogobiini</taxon>
        <taxon>Neogobius</taxon>
    </lineage>
</organism>
<sequence length="514" mass="57300">SIFVVVFVGETLTLRCEVKGSEDGWTYYWSRNDELLTERTRENTVSYVTESDRGDFSCRGKSFYLTTQWSNTTTVNVLIITQQYLNTAVTLDPNWSVMFVGERLTLRCEVENRRAAGWTYQWSRNNRIISRTTRAYTVSKLHNSDSGVYSCRGEKGPNHKTLWSSTTSVIVLSVPHPLLSASVSWLSPGASVSLSCAVTAPSAGWSYHWYRAVPQSQGYRYELLPEASACTTQDSFSVQGLTNTAAFVCGAARGTPRFYSGHSDPSFPDLCCSDAEASVSLSVSPDRAQHFTGDVITLSCGFNSTDTDWRVQRLYQNKLSTQQCGEKADQTNCEFSFTEKTSAVFWCESGSGEMSNALNISVHNDIILMSPVRPVTEGQTVSLGCKLKTVTSSVLLFSFYKNGKVVQNGTKAEFNISAVSRSDEGFYKCEAQELKKQRRSAPKTWTSLESWMSVRSETLYHLPNNLVVIIVIINYMLKTIITVAPSTRHTTPLKKTNSSYIQLFFMVSSVDTIS</sequence>
<dbReference type="GO" id="GO:0006955">
    <property type="term" value="P:immune response"/>
    <property type="evidence" value="ECO:0007669"/>
    <property type="project" value="TreeGrafter"/>
</dbReference>
<dbReference type="InterPro" id="IPR050488">
    <property type="entry name" value="Ig_Fc_receptor"/>
</dbReference>
<feature type="domain" description="Ig-like" evidence="3">
    <location>
        <begin position="175"/>
        <end position="249"/>
    </location>
</feature>
<dbReference type="GO" id="GO:0007166">
    <property type="term" value="P:cell surface receptor signaling pathway"/>
    <property type="evidence" value="ECO:0007669"/>
    <property type="project" value="TreeGrafter"/>
</dbReference>
<dbReference type="Proteomes" id="UP000694523">
    <property type="component" value="Unplaced"/>
</dbReference>
<dbReference type="InterPro" id="IPR013783">
    <property type="entry name" value="Ig-like_fold"/>
</dbReference>
<feature type="domain" description="Ig-like" evidence="3">
    <location>
        <begin position="101"/>
        <end position="168"/>
    </location>
</feature>
<feature type="domain" description="Ig-like" evidence="3">
    <location>
        <begin position="9"/>
        <end position="76"/>
    </location>
</feature>
<evidence type="ECO:0000259" key="3">
    <source>
        <dbReference type="PROSITE" id="PS50835"/>
    </source>
</evidence>
<dbReference type="InterPro" id="IPR003598">
    <property type="entry name" value="Ig_sub2"/>
</dbReference>
<reference evidence="4" key="1">
    <citation type="submission" date="2025-08" db="UniProtKB">
        <authorList>
            <consortium name="Ensembl"/>
        </authorList>
    </citation>
    <scope>IDENTIFICATION</scope>
</reference>
<dbReference type="Gene3D" id="2.60.40.10">
    <property type="entry name" value="Immunoglobulins"/>
    <property type="match status" value="5"/>
</dbReference>
<dbReference type="Pfam" id="PF13895">
    <property type="entry name" value="Ig_2"/>
    <property type="match status" value="3"/>
</dbReference>
<dbReference type="InterPro" id="IPR036179">
    <property type="entry name" value="Ig-like_dom_sf"/>
</dbReference>
<dbReference type="InterPro" id="IPR007110">
    <property type="entry name" value="Ig-like_dom"/>
</dbReference>
<protein>
    <recommendedName>
        <fullName evidence="3">Ig-like domain-containing protein</fullName>
    </recommendedName>
</protein>
<proteinExistence type="predicted"/>
<dbReference type="PANTHER" id="PTHR11481">
    <property type="entry name" value="IMMUNOGLOBULIN FC RECEPTOR"/>
    <property type="match status" value="1"/>
</dbReference>
<accession>A0A8C6TZV5</accession>
<dbReference type="SMART" id="SM00408">
    <property type="entry name" value="IGc2"/>
    <property type="match status" value="2"/>
</dbReference>
<evidence type="ECO:0000256" key="2">
    <source>
        <dbReference type="ARBA" id="ARBA00023157"/>
    </source>
</evidence>